<comment type="subcellular location">
    <subcellularLocation>
        <location evidence="1">Plastid</location>
        <location evidence="1">Chloroplast</location>
    </subcellularLocation>
</comment>
<keyword evidence="2" id="KW-0150">Chloroplast</keyword>
<sequence>MASGLRLQAPSAASGLCGKSVGDFEGRGNASFSRSGIFGENVLANVCRSVPSKGGRGAAASPGLACVAMLWWSDASLKLQPRWQESLVKLFGYGDSRDSECGGLQKVHLMRLEKLKAGNVSKDVLEDDVEIEFIWKLTELAKSKTKQLISAGLTPEMVVGRAAMLGFLAATTVEFETGKSVLQQLTIRGELASAVVVVTVALMSLLMHENNSKENGSSAPFNPFGLFTPTAERLNGQAAMLGFVLLVAIESAKGSALF</sequence>
<evidence type="ECO:0000313" key="5">
    <source>
        <dbReference type="Proteomes" id="UP000077202"/>
    </source>
</evidence>
<dbReference type="Proteomes" id="UP000077202">
    <property type="component" value="Unassembled WGS sequence"/>
</dbReference>
<proteinExistence type="predicted"/>
<dbReference type="SUPFAM" id="SSF103511">
    <property type="entry name" value="Chlorophyll a-b binding protein"/>
    <property type="match status" value="1"/>
</dbReference>
<dbReference type="EMBL" id="LVLJ01000728">
    <property type="protein sequence ID" value="OAE32814.1"/>
    <property type="molecule type" value="Genomic_DNA"/>
</dbReference>
<dbReference type="GO" id="GO:0009507">
    <property type="term" value="C:chloroplast"/>
    <property type="evidence" value="ECO:0007669"/>
    <property type="project" value="UniProtKB-SubCell"/>
</dbReference>
<reference evidence="4" key="1">
    <citation type="submission" date="2016-03" db="EMBL/GenBank/DDBJ databases">
        <title>Mechanisms controlling the formation of the plant cell surface in tip-growing cells are functionally conserved among land plants.</title>
        <authorList>
            <person name="Honkanen S."/>
            <person name="Jones V.A."/>
            <person name="Morieri G."/>
            <person name="Champion C."/>
            <person name="Hetherington A.J."/>
            <person name="Kelly S."/>
            <person name="Saint-Marcoux D."/>
            <person name="Proust H."/>
            <person name="Prescott H."/>
            <person name="Dolan L."/>
        </authorList>
    </citation>
    <scope>NUCLEOTIDE SEQUENCE [LARGE SCALE GENOMIC DNA]</scope>
    <source>
        <tissue evidence="4">Whole gametophyte</tissue>
    </source>
</reference>
<keyword evidence="5" id="KW-1185">Reference proteome</keyword>
<evidence type="ECO:0000256" key="3">
    <source>
        <dbReference type="ARBA" id="ARBA00022640"/>
    </source>
</evidence>
<accession>A0A176WIX3</accession>
<evidence type="ECO:0000256" key="1">
    <source>
        <dbReference type="ARBA" id="ARBA00004229"/>
    </source>
</evidence>
<evidence type="ECO:0000256" key="2">
    <source>
        <dbReference type="ARBA" id="ARBA00022528"/>
    </source>
</evidence>
<dbReference type="InterPro" id="IPR022796">
    <property type="entry name" value="Chloroa_b-bind"/>
</dbReference>
<gene>
    <name evidence="4" type="ORF">AXG93_786s1120</name>
</gene>
<protein>
    <submittedName>
        <fullName evidence="4">Uncharacterized protein</fullName>
    </submittedName>
</protein>
<dbReference type="AlphaFoldDB" id="A0A176WIX3"/>
<dbReference type="Pfam" id="PF00504">
    <property type="entry name" value="Chloroa_b-bind"/>
    <property type="match status" value="1"/>
</dbReference>
<organism evidence="4 5">
    <name type="scientific">Marchantia polymorpha subsp. ruderalis</name>
    <dbReference type="NCBI Taxonomy" id="1480154"/>
    <lineage>
        <taxon>Eukaryota</taxon>
        <taxon>Viridiplantae</taxon>
        <taxon>Streptophyta</taxon>
        <taxon>Embryophyta</taxon>
        <taxon>Marchantiophyta</taxon>
        <taxon>Marchantiopsida</taxon>
        <taxon>Marchantiidae</taxon>
        <taxon>Marchantiales</taxon>
        <taxon>Marchantiaceae</taxon>
        <taxon>Marchantia</taxon>
    </lineage>
</organism>
<evidence type="ECO:0000313" key="4">
    <source>
        <dbReference type="EMBL" id="OAE32814.1"/>
    </source>
</evidence>
<comment type="caution">
    <text evidence="4">The sequence shown here is derived from an EMBL/GenBank/DDBJ whole genome shotgun (WGS) entry which is preliminary data.</text>
</comment>
<keyword evidence="3" id="KW-0934">Plastid</keyword>
<name>A0A176WIX3_MARPO</name>